<feature type="compositionally biased region" description="Low complexity" evidence="1">
    <location>
        <begin position="75"/>
        <end position="92"/>
    </location>
</feature>
<evidence type="ECO:0000256" key="1">
    <source>
        <dbReference type="SAM" id="MobiDB-lite"/>
    </source>
</evidence>
<evidence type="ECO:0000313" key="3">
    <source>
        <dbReference type="Proteomes" id="UP001162891"/>
    </source>
</evidence>
<proteinExistence type="predicted"/>
<dbReference type="EMBL" id="AP025591">
    <property type="protein sequence ID" value="BDG02886.1"/>
    <property type="molecule type" value="Genomic_DNA"/>
</dbReference>
<feature type="compositionally biased region" description="Pro residues" evidence="1">
    <location>
        <begin position="1"/>
        <end position="16"/>
    </location>
</feature>
<organism evidence="2 3">
    <name type="scientific">Anaeromyxobacter oryzae</name>
    <dbReference type="NCBI Taxonomy" id="2918170"/>
    <lineage>
        <taxon>Bacteria</taxon>
        <taxon>Pseudomonadati</taxon>
        <taxon>Myxococcota</taxon>
        <taxon>Myxococcia</taxon>
        <taxon>Myxococcales</taxon>
        <taxon>Cystobacterineae</taxon>
        <taxon>Anaeromyxobacteraceae</taxon>
        <taxon>Anaeromyxobacter</taxon>
    </lineage>
</organism>
<protein>
    <recommendedName>
        <fullName evidence="4">DUF3553 domain-containing protein</fullName>
    </recommendedName>
</protein>
<accession>A0ABM7WTR5</accession>
<reference evidence="3" key="1">
    <citation type="journal article" date="2022" name="Int. J. Syst. Evol. Microbiol.">
        <title>Anaeromyxobacter oryzae sp. nov., Anaeromyxobacter diazotrophicus sp. nov. and Anaeromyxobacter paludicola sp. nov., isolated from paddy soils.</title>
        <authorList>
            <person name="Itoh H."/>
            <person name="Xu Z."/>
            <person name="Mise K."/>
            <person name="Masuda Y."/>
            <person name="Ushijima N."/>
            <person name="Hayakawa C."/>
            <person name="Shiratori Y."/>
            <person name="Senoo K."/>
        </authorList>
    </citation>
    <scope>NUCLEOTIDE SEQUENCE [LARGE SCALE GENOMIC DNA]</scope>
    <source>
        <strain evidence="3">Red232</strain>
    </source>
</reference>
<dbReference type="Proteomes" id="UP001162891">
    <property type="component" value="Chromosome"/>
</dbReference>
<gene>
    <name evidence="2" type="ORF">AMOR_18820</name>
</gene>
<evidence type="ECO:0000313" key="2">
    <source>
        <dbReference type="EMBL" id="BDG02886.1"/>
    </source>
</evidence>
<keyword evidence="3" id="KW-1185">Reference proteome</keyword>
<feature type="region of interest" description="Disordered" evidence="1">
    <location>
        <begin position="1"/>
        <end position="22"/>
    </location>
</feature>
<evidence type="ECO:0008006" key="4">
    <source>
        <dbReference type="Google" id="ProtNLM"/>
    </source>
</evidence>
<sequence length="101" mass="10479">MTDANPPAPPSPPFPNIPVGAHVTSRHAPEWGKGIVLGKDGKLARVLFVAHPSRKQVVVPSASLVVEHVSTWPDPSKSAAATSSPAAKSSKAPPKKKLDPP</sequence>
<name>A0ABM7WTR5_9BACT</name>
<dbReference type="RefSeq" id="WP_248360567.1">
    <property type="nucleotide sequence ID" value="NZ_AP025591.1"/>
</dbReference>
<feature type="region of interest" description="Disordered" evidence="1">
    <location>
        <begin position="71"/>
        <end position="101"/>
    </location>
</feature>